<evidence type="ECO:0000313" key="2">
    <source>
        <dbReference type="Proteomes" id="UP000201838"/>
    </source>
</evidence>
<dbReference type="EMBL" id="FXXQ01000017">
    <property type="protein sequence ID" value="SMX25448.1"/>
    <property type="molecule type" value="Genomic_DNA"/>
</dbReference>
<proteinExistence type="predicted"/>
<accession>A0A238J426</accession>
<sequence>MRSHGDLYTGQDQPMLALLGVSLDAAHCLQTKLLMHSETLGECNFAS</sequence>
<organism evidence="1 2">
    <name type="scientific">Boseongicola aestuarii</name>
    <dbReference type="NCBI Taxonomy" id="1470561"/>
    <lineage>
        <taxon>Bacteria</taxon>
        <taxon>Pseudomonadati</taxon>
        <taxon>Pseudomonadota</taxon>
        <taxon>Alphaproteobacteria</taxon>
        <taxon>Rhodobacterales</taxon>
        <taxon>Paracoccaceae</taxon>
        <taxon>Boseongicola</taxon>
    </lineage>
</organism>
<name>A0A238J426_9RHOB</name>
<evidence type="ECO:0000313" key="1">
    <source>
        <dbReference type="EMBL" id="SMX25448.1"/>
    </source>
</evidence>
<dbReference type="Proteomes" id="UP000201838">
    <property type="component" value="Unassembled WGS sequence"/>
</dbReference>
<keyword evidence="2" id="KW-1185">Reference proteome</keyword>
<dbReference type="AlphaFoldDB" id="A0A238J426"/>
<reference evidence="1 2" key="1">
    <citation type="submission" date="2017-05" db="EMBL/GenBank/DDBJ databases">
        <authorList>
            <person name="Song R."/>
            <person name="Chenine A.L."/>
            <person name="Ruprecht R.M."/>
        </authorList>
    </citation>
    <scope>NUCLEOTIDE SEQUENCE [LARGE SCALE GENOMIC DNA]</scope>
    <source>
        <strain evidence="1 2">CECT 8489</strain>
    </source>
</reference>
<gene>
    <name evidence="1" type="ORF">BOA8489_03591</name>
</gene>
<protein>
    <submittedName>
        <fullName evidence="1">Uncharacterized protein</fullName>
    </submittedName>
</protein>